<comment type="caution">
    <text evidence="5">The sequence shown here is derived from an EMBL/GenBank/DDBJ whole genome shotgun (WGS) entry which is preliminary data.</text>
</comment>
<dbReference type="Gene3D" id="3.40.50.300">
    <property type="entry name" value="P-loop containing nucleotide triphosphate hydrolases"/>
    <property type="match status" value="1"/>
</dbReference>
<keyword evidence="6" id="KW-1185">Reference proteome</keyword>
<dbReference type="InterPro" id="IPR003439">
    <property type="entry name" value="ABC_transporter-like_ATP-bd"/>
</dbReference>
<evidence type="ECO:0000313" key="5">
    <source>
        <dbReference type="EMBL" id="CCM62332.1"/>
    </source>
</evidence>
<evidence type="ECO:0000256" key="2">
    <source>
        <dbReference type="ARBA" id="ARBA00022741"/>
    </source>
</evidence>
<dbReference type="InterPro" id="IPR003593">
    <property type="entry name" value="AAA+_ATPase"/>
</dbReference>
<dbReference type="eggNOG" id="COG1121">
    <property type="taxonomic scope" value="Bacteria"/>
</dbReference>
<reference evidence="5 6" key="1">
    <citation type="journal article" date="2013" name="ISME J.">
        <title>Metabolic model for the filamentous 'Candidatus Microthrix parvicella' based on genomic and metagenomic analyses.</title>
        <authorList>
            <person name="Jon McIlroy S."/>
            <person name="Kristiansen R."/>
            <person name="Albertsen M."/>
            <person name="Michael Karst S."/>
            <person name="Rossetti S."/>
            <person name="Lund Nielsen J."/>
            <person name="Tandoi V."/>
            <person name="James Seviour R."/>
            <person name="Nielsen P.H."/>
        </authorList>
    </citation>
    <scope>NUCLEOTIDE SEQUENCE [LARGE SCALE GENOMIC DNA]</scope>
    <source>
        <strain evidence="5 6">RN1</strain>
    </source>
</reference>
<dbReference type="SMART" id="SM00382">
    <property type="entry name" value="AAA"/>
    <property type="match status" value="1"/>
</dbReference>
<dbReference type="Pfam" id="PF00005">
    <property type="entry name" value="ABC_tran"/>
    <property type="match status" value="1"/>
</dbReference>
<keyword evidence="1" id="KW-0813">Transport</keyword>
<evidence type="ECO:0000259" key="4">
    <source>
        <dbReference type="PROSITE" id="PS50893"/>
    </source>
</evidence>
<dbReference type="OrthoDB" id="3282096at2"/>
<dbReference type="HOGENOM" id="CLU_000604_1_11_11"/>
<dbReference type="PANTHER" id="PTHR42734">
    <property type="entry name" value="METAL TRANSPORT SYSTEM ATP-BINDING PROTEIN TM_0124-RELATED"/>
    <property type="match status" value="1"/>
</dbReference>
<sequence>MNGSDAKRPVVRFSDVAVVRGGREIWSEGTFEVPRGCIVGVIGPNGSGKTTFLKLLLGLLTPSTGSIEVLGETPRRGNPRIGYVPQNYTAAVGDAVRCRDLVHLSLLGTRWGVGQRNLQPHALVDEALAAVDATGFADERMSQVSGGQQQRVAIAAGLVNSPDLLLLDEPLANLDMRNQRQIAALLGRLATERNMTVFVVAHQLNSLLEVLTSAVYLLDEHAHYDVIGKVVDEELLSHLYGTSIAVVRTPQGDLFTRNA</sequence>
<keyword evidence="2" id="KW-0547">Nucleotide-binding</keyword>
<dbReference type="GO" id="GO:0005524">
    <property type="term" value="F:ATP binding"/>
    <property type="evidence" value="ECO:0007669"/>
    <property type="project" value="UniProtKB-KW"/>
</dbReference>
<evidence type="ECO:0000256" key="3">
    <source>
        <dbReference type="ARBA" id="ARBA00022840"/>
    </source>
</evidence>
<name>R4Z170_9ACTN</name>
<dbReference type="GO" id="GO:0016887">
    <property type="term" value="F:ATP hydrolysis activity"/>
    <property type="evidence" value="ECO:0007669"/>
    <property type="project" value="InterPro"/>
</dbReference>
<dbReference type="InterPro" id="IPR050153">
    <property type="entry name" value="Metal_Ion_Import_ABC"/>
</dbReference>
<dbReference type="InterPro" id="IPR027417">
    <property type="entry name" value="P-loop_NTPase"/>
</dbReference>
<dbReference type="STRING" id="1229780.BN381_100219"/>
<dbReference type="PROSITE" id="PS00211">
    <property type="entry name" value="ABC_TRANSPORTER_1"/>
    <property type="match status" value="1"/>
</dbReference>
<dbReference type="PROSITE" id="PS50893">
    <property type="entry name" value="ABC_TRANSPORTER_2"/>
    <property type="match status" value="1"/>
</dbReference>
<evidence type="ECO:0000313" key="6">
    <source>
        <dbReference type="Proteomes" id="UP000018291"/>
    </source>
</evidence>
<gene>
    <name evidence="5" type="ORF">BN381_100219</name>
</gene>
<evidence type="ECO:0000256" key="1">
    <source>
        <dbReference type="ARBA" id="ARBA00022448"/>
    </source>
</evidence>
<accession>R4Z170</accession>
<dbReference type="Proteomes" id="UP000018291">
    <property type="component" value="Unassembled WGS sequence"/>
</dbReference>
<dbReference type="AlphaFoldDB" id="R4Z170"/>
<proteinExistence type="predicted"/>
<dbReference type="RefSeq" id="WP_012223614.1">
    <property type="nucleotide sequence ID" value="NZ_HG422565.1"/>
</dbReference>
<keyword evidence="3" id="KW-0067">ATP-binding</keyword>
<dbReference type="InterPro" id="IPR017871">
    <property type="entry name" value="ABC_transporter-like_CS"/>
</dbReference>
<protein>
    <submittedName>
        <fullName evidence="5">ABC transporter related protein</fullName>
    </submittedName>
</protein>
<organism evidence="5 6">
    <name type="scientific">Candidatus Neomicrothrix parvicella RN1</name>
    <dbReference type="NCBI Taxonomy" id="1229780"/>
    <lineage>
        <taxon>Bacteria</taxon>
        <taxon>Bacillati</taxon>
        <taxon>Actinomycetota</taxon>
        <taxon>Acidimicrobiia</taxon>
        <taxon>Acidimicrobiales</taxon>
        <taxon>Microthrixaceae</taxon>
        <taxon>Candidatus Neomicrothrix</taxon>
    </lineage>
</organism>
<dbReference type="SUPFAM" id="SSF52540">
    <property type="entry name" value="P-loop containing nucleoside triphosphate hydrolases"/>
    <property type="match status" value="1"/>
</dbReference>
<dbReference type="EMBL" id="CANL01000002">
    <property type="protein sequence ID" value="CCM62332.1"/>
    <property type="molecule type" value="Genomic_DNA"/>
</dbReference>
<feature type="domain" description="ABC transporter" evidence="4">
    <location>
        <begin position="11"/>
        <end position="244"/>
    </location>
</feature>